<evidence type="ECO:0000256" key="1">
    <source>
        <dbReference type="ARBA" id="ARBA00007788"/>
    </source>
</evidence>
<proteinExistence type="inferred from homology"/>
<evidence type="ECO:0000256" key="2">
    <source>
        <dbReference type="SAM" id="MobiDB-lite"/>
    </source>
</evidence>
<comment type="caution">
    <text evidence="5">The sequence shown here is derived from an EMBL/GenBank/DDBJ whole genome shotgun (WGS) entry which is preliminary data.</text>
</comment>
<dbReference type="AlphaFoldDB" id="A0ABD3NIP1"/>
<feature type="signal peptide" evidence="3">
    <location>
        <begin position="1"/>
        <end position="19"/>
    </location>
</feature>
<dbReference type="InterPro" id="IPR013324">
    <property type="entry name" value="RNA_pol_sigma_r3/r4-like"/>
</dbReference>
<accession>A0ABD3NIP1</accession>
<sequence>MPHPLSSTILISLCIGTHAFQSPSRPPSQQWTISMTSPSTTSLESILDDGKGHVNSKLAQAIFEWEKCHAQTPTAMKKQFSTRDGLRLVDESARDILSSITTDSQTSSSSTAKQTVSYNDLVQEGMVALLRSMSTYNNYKSHSKPTQTQKNQQETTFQQYAQQTIQSALLHYIAHTSRPISLPQTLQTTLQSANAAAAQLRKTQGSEPSLLQVANAIQLPPEKLALYRKLHRTIVGRMETFVSVEDGMEVYDPTRAGSMTRVKFTEDDGTGGGVDTIPEESDGRNSILPEDDWEMQPPERIVAPLRDVISDTEEINNPALYTHHLRMTKELEDFLCETLTEVELEVIQLRFGLVESRFGGRGWSAGQIGERMGMTKEEVVGVASGALEKLRKAATGEDDPFVEVSL</sequence>
<dbReference type="PANTHER" id="PTHR30603:SF47">
    <property type="entry name" value="RNA POLYMERASE SIGMA FACTOR SIGD, CHLOROPLASTIC"/>
    <property type="match status" value="1"/>
</dbReference>
<evidence type="ECO:0000313" key="6">
    <source>
        <dbReference type="Proteomes" id="UP001516023"/>
    </source>
</evidence>
<keyword evidence="3" id="KW-0732">Signal</keyword>
<dbReference type="InterPro" id="IPR036388">
    <property type="entry name" value="WH-like_DNA-bd_sf"/>
</dbReference>
<gene>
    <name evidence="5" type="ORF">HJC23_000112</name>
</gene>
<protein>
    <recommendedName>
        <fullName evidence="4">RNA polymerase sigma-70 region 4 domain-containing protein</fullName>
    </recommendedName>
</protein>
<dbReference type="Gene3D" id="1.10.10.10">
    <property type="entry name" value="Winged helix-like DNA-binding domain superfamily/Winged helix DNA-binding domain"/>
    <property type="match status" value="1"/>
</dbReference>
<feature type="domain" description="RNA polymerase sigma-70 region 4" evidence="4">
    <location>
        <begin position="338"/>
        <end position="392"/>
    </location>
</feature>
<dbReference type="EMBL" id="JABMIG020000540">
    <property type="protein sequence ID" value="KAL3775409.1"/>
    <property type="molecule type" value="Genomic_DNA"/>
</dbReference>
<dbReference type="Pfam" id="PF04545">
    <property type="entry name" value="Sigma70_r4"/>
    <property type="match status" value="1"/>
</dbReference>
<evidence type="ECO:0000259" key="4">
    <source>
        <dbReference type="Pfam" id="PF04545"/>
    </source>
</evidence>
<feature type="chain" id="PRO_5044743118" description="RNA polymerase sigma-70 region 4 domain-containing protein" evidence="3">
    <location>
        <begin position="20"/>
        <end position="406"/>
    </location>
</feature>
<feature type="region of interest" description="Disordered" evidence="2">
    <location>
        <begin position="264"/>
        <end position="291"/>
    </location>
</feature>
<reference evidence="5 6" key="1">
    <citation type="journal article" date="2020" name="G3 (Bethesda)">
        <title>Improved Reference Genome for Cyclotella cryptica CCMP332, a Model for Cell Wall Morphogenesis, Salinity Adaptation, and Lipid Production in Diatoms (Bacillariophyta).</title>
        <authorList>
            <person name="Roberts W.R."/>
            <person name="Downey K.M."/>
            <person name="Ruck E.C."/>
            <person name="Traller J.C."/>
            <person name="Alverson A.J."/>
        </authorList>
    </citation>
    <scope>NUCLEOTIDE SEQUENCE [LARGE SCALE GENOMIC DNA]</scope>
    <source>
        <strain evidence="5 6">CCMP332</strain>
    </source>
</reference>
<dbReference type="Proteomes" id="UP001516023">
    <property type="component" value="Unassembled WGS sequence"/>
</dbReference>
<dbReference type="InterPro" id="IPR007630">
    <property type="entry name" value="RNA_pol_sigma70_r4"/>
</dbReference>
<dbReference type="PANTHER" id="PTHR30603">
    <property type="entry name" value="RNA POLYMERASE SIGMA FACTOR RPO"/>
    <property type="match status" value="1"/>
</dbReference>
<organism evidence="5 6">
    <name type="scientific">Cyclotella cryptica</name>
    <dbReference type="NCBI Taxonomy" id="29204"/>
    <lineage>
        <taxon>Eukaryota</taxon>
        <taxon>Sar</taxon>
        <taxon>Stramenopiles</taxon>
        <taxon>Ochrophyta</taxon>
        <taxon>Bacillariophyta</taxon>
        <taxon>Coscinodiscophyceae</taxon>
        <taxon>Thalassiosirophycidae</taxon>
        <taxon>Stephanodiscales</taxon>
        <taxon>Stephanodiscaceae</taxon>
        <taxon>Cyclotella</taxon>
    </lineage>
</organism>
<dbReference type="SUPFAM" id="SSF88659">
    <property type="entry name" value="Sigma3 and sigma4 domains of RNA polymerase sigma factors"/>
    <property type="match status" value="1"/>
</dbReference>
<evidence type="ECO:0000313" key="5">
    <source>
        <dbReference type="EMBL" id="KAL3775409.1"/>
    </source>
</evidence>
<evidence type="ECO:0000256" key="3">
    <source>
        <dbReference type="SAM" id="SignalP"/>
    </source>
</evidence>
<dbReference type="InterPro" id="IPR050239">
    <property type="entry name" value="Sigma-70_RNA_pol_init_factors"/>
</dbReference>
<comment type="similarity">
    <text evidence="1">Belongs to the sigma-70 factor family.</text>
</comment>
<name>A0ABD3NIP1_9STRA</name>
<keyword evidence="6" id="KW-1185">Reference proteome</keyword>
<dbReference type="Gene3D" id="1.10.1740.10">
    <property type="match status" value="1"/>
</dbReference>